<dbReference type="Proteomes" id="UP001152658">
    <property type="component" value="Unassembled WGS sequence"/>
</dbReference>
<evidence type="ECO:0000256" key="1">
    <source>
        <dbReference type="SAM" id="Phobius"/>
    </source>
</evidence>
<feature type="transmembrane region" description="Helical" evidence="1">
    <location>
        <begin position="77"/>
        <end position="97"/>
    </location>
</feature>
<dbReference type="RefSeq" id="WP_168524117.1">
    <property type="nucleotide sequence ID" value="NZ_CALYLA010000024.1"/>
</dbReference>
<evidence type="ECO:0000313" key="2">
    <source>
        <dbReference type="EMBL" id="CAH8241816.1"/>
    </source>
</evidence>
<evidence type="ECO:0000313" key="3">
    <source>
        <dbReference type="Proteomes" id="UP001152658"/>
    </source>
</evidence>
<name>A0ABM9FUG4_9VIBR</name>
<comment type="caution">
    <text evidence="2">The sequence shown here is derived from an EMBL/GenBank/DDBJ whole genome shotgun (WGS) entry which is preliminary data.</text>
</comment>
<feature type="transmembrane region" description="Helical" evidence="1">
    <location>
        <begin position="43"/>
        <end position="65"/>
    </location>
</feature>
<gene>
    <name evidence="2" type="ORF">VAE063_990013</name>
</gene>
<protein>
    <submittedName>
        <fullName evidence="2">Uncharacterized protein</fullName>
    </submittedName>
</protein>
<keyword evidence="3" id="KW-1185">Reference proteome</keyword>
<reference evidence="2" key="1">
    <citation type="submission" date="2022-06" db="EMBL/GenBank/DDBJ databases">
        <authorList>
            <person name="Goudenege D."/>
            <person name="Le Roux F."/>
        </authorList>
    </citation>
    <scope>NUCLEOTIDE SEQUENCE</scope>
    <source>
        <strain evidence="2">12-063</strain>
    </source>
</reference>
<keyword evidence="1" id="KW-0812">Transmembrane</keyword>
<keyword evidence="1" id="KW-1133">Transmembrane helix</keyword>
<feature type="transmembrane region" description="Helical" evidence="1">
    <location>
        <begin position="12"/>
        <end position="31"/>
    </location>
</feature>
<dbReference type="InterPro" id="IPR045919">
    <property type="entry name" value="DUF6338"/>
</dbReference>
<dbReference type="EMBL" id="CALYLK010000140">
    <property type="protein sequence ID" value="CAH8241816.1"/>
    <property type="molecule type" value="Genomic_DNA"/>
</dbReference>
<accession>A0ABM9FUG4</accession>
<sequence length="199" mass="22714">MENLTNDIITLLQFLLPGFVAAWMFYSLTSYPKPSQFERVVQALIFTIFIQAIVVVIEYGIVWLCAEYQLDGIPQDLGVVGSVLTAIVLGVMFASFANNDHLHKILRKLGITRETSYPSEWFGAFLNDITFVVLHLDDERRLYGWPLEWPSQPTTGHFVIAEPSWLNDDGTETEVTGVSKIVVRANDVKWVEFLEKNWE</sequence>
<dbReference type="Pfam" id="PF19865">
    <property type="entry name" value="DUF6338"/>
    <property type="match status" value="1"/>
</dbReference>
<keyword evidence="1" id="KW-0472">Membrane</keyword>
<organism evidence="2 3">
    <name type="scientific">Vibrio aestuarianus</name>
    <dbReference type="NCBI Taxonomy" id="28171"/>
    <lineage>
        <taxon>Bacteria</taxon>
        <taxon>Pseudomonadati</taxon>
        <taxon>Pseudomonadota</taxon>
        <taxon>Gammaproteobacteria</taxon>
        <taxon>Vibrionales</taxon>
        <taxon>Vibrionaceae</taxon>
        <taxon>Vibrio</taxon>
    </lineage>
</organism>
<proteinExistence type="predicted"/>